<dbReference type="InterPro" id="IPR054095">
    <property type="entry name" value="Androglobin_V"/>
</dbReference>
<reference evidence="6" key="1">
    <citation type="submission" date="2005-09" db="EMBL/GenBank/DDBJ databases">
        <authorList>
            <person name="Mural R.J."/>
            <person name="Li P.W."/>
            <person name="Adams M.D."/>
            <person name="Amanatides P.G."/>
            <person name="Baden-Tillson H."/>
            <person name="Barnstead M."/>
            <person name="Chin S.H."/>
            <person name="Dew I."/>
            <person name="Evans C.A."/>
            <person name="Ferriera S."/>
            <person name="Flanigan M."/>
            <person name="Fosler C."/>
            <person name="Glodek A."/>
            <person name="Gu Z."/>
            <person name="Holt R.A."/>
            <person name="Jennings D."/>
            <person name="Kraft C.L."/>
            <person name="Lu F."/>
            <person name="Nguyen T."/>
            <person name="Nusskern D.R."/>
            <person name="Pfannkoch C.M."/>
            <person name="Sitter C."/>
            <person name="Sutton G.G."/>
            <person name="Venter J.C."/>
            <person name="Wang Z."/>
            <person name="Woodage T."/>
            <person name="Zheng X.H."/>
            <person name="Zhong F."/>
        </authorList>
    </citation>
    <scope>NUCLEOTIDE SEQUENCE [LARGE SCALE GENOMIC DNA]</scope>
    <source>
        <strain>BN</strain>
        <strain evidence="6">Sprague-Dawley</strain>
    </source>
</reference>
<dbReference type="InterPro" id="IPR057249">
    <property type="entry name" value="Globin_CP_ADGB"/>
</dbReference>
<evidence type="ECO:0000313" key="6">
    <source>
        <dbReference type="Proteomes" id="UP000234681"/>
    </source>
</evidence>
<keyword evidence="3" id="KW-0408">Iron</keyword>
<dbReference type="Pfam" id="PF22070">
    <property type="entry name" value="Androglobin_V"/>
    <property type="match status" value="1"/>
</dbReference>
<dbReference type="InterPro" id="IPR053033">
    <property type="entry name" value="Androglobin-like"/>
</dbReference>
<organism evidence="5 6">
    <name type="scientific">Rattus norvegicus</name>
    <name type="common">Rat</name>
    <dbReference type="NCBI Taxonomy" id="10116"/>
    <lineage>
        <taxon>Eukaryota</taxon>
        <taxon>Metazoa</taxon>
        <taxon>Chordata</taxon>
        <taxon>Craniata</taxon>
        <taxon>Vertebrata</taxon>
        <taxon>Euteleostomi</taxon>
        <taxon>Mammalia</taxon>
        <taxon>Eutheria</taxon>
        <taxon>Euarchontoglires</taxon>
        <taxon>Glires</taxon>
        <taxon>Rodentia</taxon>
        <taxon>Myomorpha</taxon>
        <taxon>Muroidea</taxon>
        <taxon>Muridae</taxon>
        <taxon>Murinae</taxon>
        <taxon>Rattus</taxon>
    </lineage>
</organism>
<gene>
    <name evidence="5" type="ORF">rCG_57361</name>
</gene>
<proteinExistence type="predicted"/>
<accession>A6JP34</accession>
<keyword evidence="1" id="KW-0349">Heme</keyword>
<sequence length="539" mass="61720">MEERVPYYLFVDSLKPIELLVCFSALVRWGESGALTKESPPVEPGLLTAEAITWKSLKPLSVVLRIHTYATKASMVRLPVGRHMLLFNAYSPVGHAIHVCSMTTFVIGDEDVVLPNFEPESYRFTEQSVMIMKAIGNVIANFKDRGKLPAALRDLQAAHYPIPLNNKELTLQHFRVFHISLWRLMKKSQVAKPPLNFKFAFRAMVLDTDLLDSFSEDASLAEWVDLKYSMPVNEKEYSPEEIAAAVKIQSMWKGNYVRLLMKARTPETKENISVADTLQKIWAVLEMNLEQYALSLLRLMFKSKCKSMESYPCYQDEETKLAFADHTVNYTDQPPNSWFIVFRQKGSCFCNYRETFLVPQDIILLPKVYTTLQICMLHVINNDTLEQVPKVFQKVVPYLYSKNKKGYTFVAEAYTGDSFVSGSRWKLRLIGSYNPLPFLARDTPCSTFTIKEIRDYYIPNDKKILFRYSIKVTMAQSITIQVRTSKPDAFIKLQVLESEEIIMSTVGKGQALIPAFYFLGNEKALSSHSHGKPRFPCCQ</sequence>
<dbReference type="AlphaFoldDB" id="A6JP34"/>
<dbReference type="InterPro" id="IPR012292">
    <property type="entry name" value="Globin/Proto"/>
</dbReference>
<dbReference type="CDD" id="cd22307">
    <property type="entry name" value="Adgb_C_mid-like"/>
    <property type="match status" value="1"/>
</dbReference>
<dbReference type="Gene3D" id="1.10.490.10">
    <property type="entry name" value="Globins"/>
    <property type="match status" value="1"/>
</dbReference>
<dbReference type="InterPro" id="IPR054093">
    <property type="entry name" value="Androglobin_II"/>
</dbReference>
<evidence type="ECO:0000313" key="5">
    <source>
        <dbReference type="EMBL" id="EDL93706.1"/>
    </source>
</evidence>
<dbReference type="Pfam" id="PF22068">
    <property type="entry name" value="Androglobin_II"/>
    <property type="match status" value="1"/>
</dbReference>
<dbReference type="GO" id="GO:0046872">
    <property type="term" value="F:metal ion binding"/>
    <property type="evidence" value="ECO:0007669"/>
    <property type="project" value="UniProtKB-KW"/>
</dbReference>
<evidence type="ECO:0000256" key="2">
    <source>
        <dbReference type="ARBA" id="ARBA00022723"/>
    </source>
</evidence>
<dbReference type="Proteomes" id="UP000234681">
    <property type="component" value="Chromosome 1"/>
</dbReference>
<evidence type="ECO:0000256" key="3">
    <source>
        <dbReference type="ARBA" id="ARBA00023004"/>
    </source>
</evidence>
<dbReference type="PROSITE" id="PS50096">
    <property type="entry name" value="IQ"/>
    <property type="match status" value="1"/>
</dbReference>
<evidence type="ECO:0000259" key="4">
    <source>
        <dbReference type="PROSITE" id="PS52042"/>
    </source>
</evidence>
<dbReference type="PANTHER" id="PTHR46298:SF1">
    <property type="entry name" value="ANDROGLOBIN"/>
    <property type="match status" value="1"/>
</dbReference>
<dbReference type="EMBL" id="CH473994">
    <property type="protein sequence ID" value="EDL93706.1"/>
    <property type="molecule type" value="Genomic_DNA"/>
</dbReference>
<dbReference type="InterPro" id="IPR054094">
    <property type="entry name" value="Androglobin_IV"/>
</dbReference>
<evidence type="ECO:0000256" key="1">
    <source>
        <dbReference type="ARBA" id="ARBA00022617"/>
    </source>
</evidence>
<dbReference type="PANTHER" id="PTHR46298">
    <property type="entry name" value="ANDROGLOBIN"/>
    <property type="match status" value="1"/>
</dbReference>
<dbReference type="PROSITE" id="PS52042">
    <property type="entry name" value="GLOBIN_CP_ADGB"/>
    <property type="match status" value="1"/>
</dbReference>
<feature type="domain" description="Globin" evidence="4">
    <location>
        <begin position="98"/>
        <end position="303"/>
    </location>
</feature>
<name>A6JP34_RAT</name>
<protein>
    <submittedName>
        <fullName evidence="5">RCG57361</fullName>
    </submittedName>
</protein>
<dbReference type="GO" id="GO:0020037">
    <property type="term" value="F:heme binding"/>
    <property type="evidence" value="ECO:0007669"/>
    <property type="project" value="InterPro"/>
</dbReference>
<dbReference type="GO" id="GO:0019825">
    <property type="term" value="F:oxygen binding"/>
    <property type="evidence" value="ECO:0007669"/>
    <property type="project" value="InterPro"/>
</dbReference>
<dbReference type="Pfam" id="PF22069">
    <property type="entry name" value="Androglobin_IV"/>
    <property type="match status" value="1"/>
</dbReference>
<keyword evidence="2" id="KW-0479">Metal-binding</keyword>